<dbReference type="Proteomes" id="UP000189299">
    <property type="component" value="Unassembled WGS sequence"/>
</dbReference>
<name>A0A1V2UL78_ENTMU</name>
<proteinExistence type="predicted"/>
<organism evidence="3 4">
    <name type="scientific">Enterococcus mundtii</name>
    <dbReference type="NCBI Taxonomy" id="53346"/>
    <lineage>
        <taxon>Bacteria</taxon>
        <taxon>Bacillati</taxon>
        <taxon>Bacillota</taxon>
        <taxon>Bacilli</taxon>
        <taxon>Lactobacillales</taxon>
        <taxon>Enterococcaceae</taxon>
        <taxon>Enterococcus</taxon>
    </lineage>
</organism>
<gene>
    <name evidence="3" type="ORF">BTN92_02060</name>
</gene>
<protein>
    <recommendedName>
        <fullName evidence="2">KAP NTPase domain-containing protein</fullName>
    </recommendedName>
</protein>
<keyword evidence="1" id="KW-0472">Membrane</keyword>
<evidence type="ECO:0000313" key="4">
    <source>
        <dbReference type="Proteomes" id="UP000189299"/>
    </source>
</evidence>
<accession>A0A1V2UL78</accession>
<evidence type="ECO:0000313" key="3">
    <source>
        <dbReference type="EMBL" id="ONN44229.1"/>
    </source>
</evidence>
<feature type="transmembrane region" description="Helical" evidence="1">
    <location>
        <begin position="66"/>
        <end position="87"/>
    </location>
</feature>
<dbReference type="EMBL" id="MSTR01000002">
    <property type="protein sequence ID" value="ONN44229.1"/>
    <property type="molecule type" value="Genomic_DNA"/>
</dbReference>
<dbReference type="InterPro" id="IPR011646">
    <property type="entry name" value="KAP_P-loop"/>
</dbReference>
<sequence>MGSEATGKKFIYLNLWELKDERTVIHIGFSQLFSGCYIFTRFLFILSVAISILATPAIKLGLEEVFLGFIIKIAGSIALVVAVGQFLKVKSDQLFYSILKFHRIDIFLQDKVLVVDDFDRVSVDTQKETYKLFNILHNRLPIIFVGDINKIAMNGDNYLQKIIDKRIDLPYVLHSRDIWAN</sequence>
<dbReference type="Pfam" id="PF07693">
    <property type="entry name" value="KAP_NTPase"/>
    <property type="match status" value="1"/>
</dbReference>
<keyword evidence="1" id="KW-0812">Transmembrane</keyword>
<reference evidence="3 4" key="1">
    <citation type="submission" date="2016-12" db="EMBL/GenBank/DDBJ databases">
        <authorList>
            <person name="Song W.-J."/>
            <person name="Kurnit D.M."/>
        </authorList>
    </citation>
    <scope>NUCLEOTIDE SEQUENCE [LARGE SCALE GENOMIC DNA]</scope>
    <source>
        <strain evidence="3 4">CGB1038-1_S1</strain>
    </source>
</reference>
<feature type="domain" description="KAP NTPase" evidence="2">
    <location>
        <begin position="8"/>
        <end position="170"/>
    </location>
</feature>
<keyword evidence="1" id="KW-1133">Transmembrane helix</keyword>
<evidence type="ECO:0000256" key="1">
    <source>
        <dbReference type="SAM" id="Phobius"/>
    </source>
</evidence>
<evidence type="ECO:0000259" key="2">
    <source>
        <dbReference type="Pfam" id="PF07693"/>
    </source>
</evidence>
<dbReference type="AlphaFoldDB" id="A0A1V2UL78"/>
<comment type="caution">
    <text evidence="3">The sequence shown here is derived from an EMBL/GenBank/DDBJ whole genome shotgun (WGS) entry which is preliminary data.</text>
</comment>
<feature type="transmembrane region" description="Helical" evidence="1">
    <location>
        <begin position="32"/>
        <end position="54"/>
    </location>
</feature>